<comment type="function">
    <text evidence="9">Part of the tripartite ATP-independent periplasmic (TRAP) transport system.</text>
</comment>
<proteinExistence type="inferred from homology"/>
<organism evidence="11 12">
    <name type="scientific">Mesorhizobium australicum</name>
    <dbReference type="NCBI Taxonomy" id="536018"/>
    <lineage>
        <taxon>Bacteria</taxon>
        <taxon>Pseudomonadati</taxon>
        <taxon>Pseudomonadota</taxon>
        <taxon>Alphaproteobacteria</taxon>
        <taxon>Hyphomicrobiales</taxon>
        <taxon>Phyllobacteriaceae</taxon>
        <taxon>Mesorhizobium</taxon>
    </lineage>
</organism>
<evidence type="ECO:0000256" key="2">
    <source>
        <dbReference type="ARBA" id="ARBA00022448"/>
    </source>
</evidence>
<keyword evidence="6 9" id="KW-1133">Transmembrane helix</keyword>
<evidence type="ECO:0000256" key="6">
    <source>
        <dbReference type="ARBA" id="ARBA00022989"/>
    </source>
</evidence>
<dbReference type="RefSeq" id="WP_085466704.1">
    <property type="nucleotide sequence ID" value="NZ_FXBL01000004.1"/>
</dbReference>
<accession>A0A1X7PQV7</accession>
<keyword evidence="12" id="KW-1185">Reference proteome</keyword>
<keyword evidence="4 9" id="KW-0997">Cell inner membrane</keyword>
<dbReference type="Pfam" id="PF04290">
    <property type="entry name" value="DctQ"/>
    <property type="match status" value="1"/>
</dbReference>
<feature type="transmembrane region" description="Helical" evidence="9">
    <location>
        <begin position="84"/>
        <end position="104"/>
    </location>
</feature>
<dbReference type="GO" id="GO:0005886">
    <property type="term" value="C:plasma membrane"/>
    <property type="evidence" value="ECO:0007669"/>
    <property type="project" value="UniProtKB-SubCell"/>
</dbReference>
<dbReference type="EMBL" id="FXBL01000004">
    <property type="protein sequence ID" value="SMH54416.1"/>
    <property type="molecule type" value="Genomic_DNA"/>
</dbReference>
<dbReference type="Proteomes" id="UP000193083">
    <property type="component" value="Unassembled WGS sequence"/>
</dbReference>
<evidence type="ECO:0000256" key="4">
    <source>
        <dbReference type="ARBA" id="ARBA00022519"/>
    </source>
</evidence>
<dbReference type="OrthoDB" id="7866592at2"/>
<dbReference type="GO" id="GO:0015740">
    <property type="term" value="P:C4-dicarboxylate transport"/>
    <property type="evidence" value="ECO:0007669"/>
    <property type="project" value="TreeGrafter"/>
</dbReference>
<dbReference type="GO" id="GO:0022857">
    <property type="term" value="F:transmembrane transporter activity"/>
    <property type="evidence" value="ECO:0007669"/>
    <property type="project" value="UniProtKB-UniRule"/>
</dbReference>
<keyword evidence="5 9" id="KW-0812">Transmembrane</keyword>
<keyword evidence="7 9" id="KW-0472">Membrane</keyword>
<evidence type="ECO:0000256" key="9">
    <source>
        <dbReference type="RuleBase" id="RU369079"/>
    </source>
</evidence>
<dbReference type="PANTHER" id="PTHR35011:SF2">
    <property type="entry name" value="2,3-DIKETO-L-GULONATE TRAP TRANSPORTER SMALL PERMEASE PROTEIN YIAM"/>
    <property type="match status" value="1"/>
</dbReference>
<evidence type="ECO:0000256" key="1">
    <source>
        <dbReference type="ARBA" id="ARBA00004429"/>
    </source>
</evidence>
<dbReference type="AlphaFoldDB" id="A0A1X7PQV7"/>
<name>A0A1X7PQV7_9HYPH</name>
<gene>
    <name evidence="11" type="ORF">SAMN02982922_5069</name>
</gene>
<comment type="subcellular location">
    <subcellularLocation>
        <location evidence="1 9">Cell inner membrane</location>
        <topology evidence="1 9">Multi-pass membrane protein</topology>
    </subcellularLocation>
</comment>
<comment type="similarity">
    <text evidence="8 9">Belongs to the TRAP transporter small permease family.</text>
</comment>
<evidence type="ECO:0000313" key="11">
    <source>
        <dbReference type="EMBL" id="SMH54416.1"/>
    </source>
</evidence>
<reference evidence="11 12" key="1">
    <citation type="submission" date="2017-04" db="EMBL/GenBank/DDBJ databases">
        <authorList>
            <person name="Afonso C.L."/>
            <person name="Miller P.J."/>
            <person name="Scott M.A."/>
            <person name="Spackman E."/>
            <person name="Goraichik I."/>
            <person name="Dimitrov K.M."/>
            <person name="Suarez D.L."/>
            <person name="Swayne D.E."/>
        </authorList>
    </citation>
    <scope>NUCLEOTIDE SEQUENCE [LARGE SCALE GENOMIC DNA]</scope>
    <source>
        <strain evidence="11 12">B5P</strain>
    </source>
</reference>
<sequence length="156" mass="16731">MLSRFLSAIDVVSGLLLGCVVALTFIEASLRYLFGVQVPDAYSLSGYAQGVAIFWGIASATYAGRHINVDILWDAANALNRLRIDVFAAVVSGLFLGTMAYMLSLKVIRSKASFEVTNELQLSVWLFLAAAAAGAVFASIVAFVRAYRLVRGTLTA</sequence>
<protein>
    <recommendedName>
        <fullName evidence="9">TRAP transporter small permease protein</fullName>
    </recommendedName>
</protein>
<evidence type="ECO:0000256" key="7">
    <source>
        <dbReference type="ARBA" id="ARBA00023136"/>
    </source>
</evidence>
<evidence type="ECO:0000313" key="12">
    <source>
        <dbReference type="Proteomes" id="UP000193083"/>
    </source>
</evidence>
<keyword evidence="2 9" id="KW-0813">Transport</keyword>
<dbReference type="InterPro" id="IPR055348">
    <property type="entry name" value="DctQ"/>
</dbReference>
<feature type="transmembrane region" description="Helical" evidence="9">
    <location>
        <begin position="12"/>
        <end position="34"/>
    </location>
</feature>
<dbReference type="PANTHER" id="PTHR35011">
    <property type="entry name" value="2,3-DIKETO-L-GULONATE TRAP TRANSPORTER SMALL PERMEASE PROTEIN YIAM"/>
    <property type="match status" value="1"/>
</dbReference>
<feature type="domain" description="Tripartite ATP-independent periplasmic transporters DctQ component" evidence="10">
    <location>
        <begin position="21"/>
        <end position="151"/>
    </location>
</feature>
<evidence type="ECO:0000259" key="10">
    <source>
        <dbReference type="Pfam" id="PF04290"/>
    </source>
</evidence>
<evidence type="ECO:0000256" key="8">
    <source>
        <dbReference type="ARBA" id="ARBA00038436"/>
    </source>
</evidence>
<keyword evidence="3" id="KW-1003">Cell membrane</keyword>
<dbReference type="InterPro" id="IPR007387">
    <property type="entry name" value="TRAP_DctQ"/>
</dbReference>
<feature type="transmembrane region" description="Helical" evidence="9">
    <location>
        <begin position="124"/>
        <end position="144"/>
    </location>
</feature>
<feature type="transmembrane region" description="Helical" evidence="9">
    <location>
        <begin position="46"/>
        <end position="63"/>
    </location>
</feature>
<evidence type="ECO:0000256" key="3">
    <source>
        <dbReference type="ARBA" id="ARBA00022475"/>
    </source>
</evidence>
<evidence type="ECO:0000256" key="5">
    <source>
        <dbReference type="ARBA" id="ARBA00022692"/>
    </source>
</evidence>
<comment type="subunit">
    <text evidence="9">The complex comprises the extracytoplasmic solute receptor protein and the two transmembrane proteins.</text>
</comment>